<evidence type="ECO:0000256" key="7">
    <source>
        <dbReference type="RuleBase" id="RU361183"/>
    </source>
</evidence>
<feature type="active site" evidence="6">
    <location>
        <position position="176"/>
    </location>
</feature>
<feature type="binding site" evidence="6">
    <location>
        <position position="179"/>
    </location>
    <ligand>
        <name>Zn(2+)</name>
        <dbReference type="ChEBI" id="CHEBI:29105"/>
        <note>catalytic</note>
    </ligand>
</feature>
<sequence length="232" mass="26482">LSVKVPVPEPGSDSVTVYREMWADILNLLLLFPALGLALPFGQNNTETSIFVCESEPDVDANIIEMYLSPTSGLGTRNFVLNKARRWTHGIVPYETDPSFSKVQVAKINDTIQLFSDVSCVKWVPRYKHNDYVKFVHSNNKKECNSYLGRKGGEQVINLGDDCFDYNFYRGAIPHEMMHAIGFIHEQQRVDRDCFVKVTQNASWNEPVNFGIITNTDYGFPYDFGSIMHYYT</sequence>
<dbReference type="AlphaFoldDB" id="A0A1B6J0Y3"/>
<dbReference type="Gene3D" id="3.40.390.10">
    <property type="entry name" value="Collagenase (Catalytic Domain)"/>
    <property type="match status" value="1"/>
</dbReference>
<feature type="binding site" evidence="6">
    <location>
        <position position="175"/>
    </location>
    <ligand>
        <name>Zn(2+)</name>
        <dbReference type="ChEBI" id="CHEBI:29105"/>
        <note>catalytic</note>
    </ligand>
</feature>
<keyword evidence="1 6" id="KW-0645">Protease</keyword>
<evidence type="ECO:0000256" key="2">
    <source>
        <dbReference type="ARBA" id="ARBA00022723"/>
    </source>
</evidence>
<evidence type="ECO:0000256" key="6">
    <source>
        <dbReference type="PROSITE-ProRule" id="PRU01211"/>
    </source>
</evidence>
<dbReference type="SUPFAM" id="SSF55486">
    <property type="entry name" value="Metalloproteases ('zincins'), catalytic domain"/>
    <property type="match status" value="1"/>
</dbReference>
<name>A0A1B6J0Y3_9HEMI</name>
<dbReference type="InterPro" id="IPR024079">
    <property type="entry name" value="MetalloPept_cat_dom_sf"/>
</dbReference>
<evidence type="ECO:0000256" key="4">
    <source>
        <dbReference type="ARBA" id="ARBA00022833"/>
    </source>
</evidence>
<dbReference type="PROSITE" id="PS51864">
    <property type="entry name" value="ASTACIN"/>
    <property type="match status" value="1"/>
</dbReference>
<feature type="binding site" evidence="6">
    <location>
        <position position="185"/>
    </location>
    <ligand>
        <name>Zn(2+)</name>
        <dbReference type="ChEBI" id="CHEBI:29105"/>
        <note>catalytic</note>
    </ligand>
</feature>
<dbReference type="InterPro" id="IPR001506">
    <property type="entry name" value="Peptidase_M12A"/>
</dbReference>
<feature type="non-terminal residue" evidence="9">
    <location>
        <position position="1"/>
    </location>
</feature>
<keyword evidence="5 6" id="KW-0482">Metalloprotease</keyword>
<protein>
    <recommendedName>
        <fullName evidence="7">Metalloendopeptidase</fullName>
        <ecNumber evidence="7">3.4.24.-</ecNumber>
    </recommendedName>
</protein>
<keyword evidence="4 6" id="KW-0862">Zinc</keyword>
<dbReference type="SMART" id="SM00235">
    <property type="entry name" value="ZnMc"/>
    <property type="match status" value="1"/>
</dbReference>
<dbReference type="EC" id="3.4.24.-" evidence="7"/>
<keyword evidence="2 6" id="KW-0479">Metal-binding</keyword>
<evidence type="ECO:0000256" key="5">
    <source>
        <dbReference type="ARBA" id="ARBA00023049"/>
    </source>
</evidence>
<dbReference type="GO" id="GO:0004222">
    <property type="term" value="F:metalloendopeptidase activity"/>
    <property type="evidence" value="ECO:0007669"/>
    <property type="project" value="UniProtKB-UniRule"/>
</dbReference>
<proteinExistence type="predicted"/>
<dbReference type="PANTHER" id="PTHR10127:SF780">
    <property type="entry name" value="METALLOENDOPEPTIDASE"/>
    <property type="match status" value="1"/>
</dbReference>
<evidence type="ECO:0000313" key="9">
    <source>
        <dbReference type="EMBL" id="JAS92844.1"/>
    </source>
</evidence>
<dbReference type="GO" id="GO:0006508">
    <property type="term" value="P:proteolysis"/>
    <property type="evidence" value="ECO:0007669"/>
    <property type="project" value="UniProtKB-KW"/>
</dbReference>
<dbReference type="PANTHER" id="PTHR10127">
    <property type="entry name" value="DISCOIDIN, CUB, EGF, LAMININ , AND ZINC METALLOPROTEASE DOMAIN CONTAINING"/>
    <property type="match status" value="1"/>
</dbReference>
<dbReference type="InterPro" id="IPR006026">
    <property type="entry name" value="Peptidase_Metallo"/>
</dbReference>
<evidence type="ECO:0000256" key="3">
    <source>
        <dbReference type="ARBA" id="ARBA00022801"/>
    </source>
</evidence>
<dbReference type="Pfam" id="PF01400">
    <property type="entry name" value="Astacin"/>
    <property type="match status" value="1"/>
</dbReference>
<comment type="cofactor">
    <cofactor evidence="6 7">
        <name>Zn(2+)</name>
        <dbReference type="ChEBI" id="CHEBI:29105"/>
    </cofactor>
    <text evidence="6 7">Binds 1 zinc ion per subunit.</text>
</comment>
<comment type="caution">
    <text evidence="6">Lacks conserved residue(s) required for the propagation of feature annotation.</text>
</comment>
<feature type="non-terminal residue" evidence="9">
    <location>
        <position position="232"/>
    </location>
</feature>
<gene>
    <name evidence="9" type="ORF">g.37944</name>
</gene>
<evidence type="ECO:0000256" key="1">
    <source>
        <dbReference type="ARBA" id="ARBA00022670"/>
    </source>
</evidence>
<evidence type="ECO:0000259" key="8">
    <source>
        <dbReference type="PROSITE" id="PS51864"/>
    </source>
</evidence>
<dbReference type="GO" id="GO:0008270">
    <property type="term" value="F:zinc ion binding"/>
    <property type="evidence" value="ECO:0007669"/>
    <property type="project" value="UniProtKB-UniRule"/>
</dbReference>
<accession>A0A1B6J0Y3</accession>
<organism evidence="9">
    <name type="scientific">Homalodisca liturata</name>
    <dbReference type="NCBI Taxonomy" id="320908"/>
    <lineage>
        <taxon>Eukaryota</taxon>
        <taxon>Metazoa</taxon>
        <taxon>Ecdysozoa</taxon>
        <taxon>Arthropoda</taxon>
        <taxon>Hexapoda</taxon>
        <taxon>Insecta</taxon>
        <taxon>Pterygota</taxon>
        <taxon>Neoptera</taxon>
        <taxon>Paraneoptera</taxon>
        <taxon>Hemiptera</taxon>
        <taxon>Auchenorrhyncha</taxon>
        <taxon>Membracoidea</taxon>
        <taxon>Cicadellidae</taxon>
        <taxon>Cicadellinae</taxon>
        <taxon>Proconiini</taxon>
        <taxon>Homalodisca</taxon>
    </lineage>
</organism>
<reference evidence="9" key="1">
    <citation type="submission" date="2015-11" db="EMBL/GenBank/DDBJ databases">
        <title>De novo transcriptome assembly of four potential Pierce s Disease insect vectors from Arizona vineyards.</title>
        <authorList>
            <person name="Tassone E.E."/>
        </authorList>
    </citation>
    <scope>NUCLEOTIDE SEQUENCE</scope>
</reference>
<feature type="domain" description="Peptidase M12A" evidence="8">
    <location>
        <begin position="78"/>
        <end position="232"/>
    </location>
</feature>
<dbReference type="EMBL" id="GECU01014862">
    <property type="protein sequence ID" value="JAS92844.1"/>
    <property type="molecule type" value="Transcribed_RNA"/>
</dbReference>
<keyword evidence="3 6" id="KW-0378">Hydrolase</keyword>
<dbReference type="PRINTS" id="PR00480">
    <property type="entry name" value="ASTACIN"/>
</dbReference>